<dbReference type="PROSITE" id="PS51384">
    <property type="entry name" value="FAD_FR"/>
    <property type="match status" value="1"/>
</dbReference>
<evidence type="ECO:0000256" key="5">
    <source>
        <dbReference type="ARBA" id="ARBA00022692"/>
    </source>
</evidence>
<dbReference type="EMBL" id="AOGT01001229">
    <property type="protein sequence ID" value="EMG48153.1"/>
    <property type="molecule type" value="Genomic_DNA"/>
</dbReference>
<keyword evidence="9" id="KW-0560">Oxidoreductase</keyword>
<evidence type="ECO:0000256" key="14">
    <source>
        <dbReference type="SAM" id="SignalP"/>
    </source>
</evidence>
<dbReference type="Gene3D" id="3.40.50.80">
    <property type="entry name" value="Nucleotide-binding domain of ferredoxin-NADP reductase (FNR) module"/>
    <property type="match status" value="1"/>
</dbReference>
<dbReference type="GO" id="GO:0000293">
    <property type="term" value="F:ferric-chelate reductase activity"/>
    <property type="evidence" value="ECO:0007669"/>
    <property type="project" value="UniProtKB-ARBA"/>
</dbReference>
<accession>M3J7W1</accession>
<dbReference type="SUPFAM" id="SSF52343">
    <property type="entry name" value="Ferredoxin reductase-like, C-terminal NADP-linked domain"/>
    <property type="match status" value="1"/>
</dbReference>
<dbReference type="Proteomes" id="UP000011777">
    <property type="component" value="Unassembled WGS sequence"/>
</dbReference>
<dbReference type="InterPro" id="IPR013112">
    <property type="entry name" value="FAD-bd_8"/>
</dbReference>
<dbReference type="STRING" id="1245528.M3J7W1"/>
<keyword evidence="14" id="KW-0732">Signal</keyword>
<dbReference type="InterPro" id="IPR039261">
    <property type="entry name" value="FNR_nucleotide-bd"/>
</dbReference>
<dbReference type="OrthoDB" id="167398at2759"/>
<dbReference type="GO" id="GO:0006826">
    <property type="term" value="P:iron ion transport"/>
    <property type="evidence" value="ECO:0007669"/>
    <property type="project" value="TreeGrafter"/>
</dbReference>
<keyword evidence="11 13" id="KW-0472">Membrane</keyword>
<evidence type="ECO:0000256" key="10">
    <source>
        <dbReference type="ARBA" id="ARBA00023065"/>
    </source>
</evidence>
<evidence type="ECO:0000259" key="15">
    <source>
        <dbReference type="PROSITE" id="PS51384"/>
    </source>
</evidence>
<dbReference type="CDD" id="cd06186">
    <property type="entry name" value="NOX_Duox_like_FAD_NADP"/>
    <property type="match status" value="1"/>
</dbReference>
<keyword evidence="8 13" id="KW-1133">Transmembrane helix</keyword>
<dbReference type="PANTHER" id="PTHR32361">
    <property type="entry name" value="FERRIC/CUPRIC REDUCTASE TRANSMEMBRANE COMPONENT"/>
    <property type="match status" value="1"/>
</dbReference>
<sequence length="684" mass="78121">MKLVHILLLFIASVSAMKMDFEKFSDSLGFYTCNRQIRKSVTYCGKSSSYTCLCSTPNALATYAGCLAYKNRNTPKQTNKLVAFCAHYGDVTVEEDWFPAAYTNFLANAQTKEEIANFSKTIPITVPFKFSNKTLDLWAASYAQYLGNYDNSVYYGYGLLGYWGLVMLLGAVAHWSKVLFPGLVKKNTSGVVNWWRKYISMPATFKKKRVQEQKLFKVFDCLIPTRFETVVIAGFYIVVIVVHAVHTGFVEGDPYFLTKYMAQLRYLGDRTGIVTTVMMPLVFLFAGRNNFLQWLTGWNYNTFMTYHRHIARVMFCLIVIHAVCYTIIFKATYTTEIAKTYMIWGVIAIVSGGIILIQAMLFFRRRWYELFLLVHIIFAALWVAGTWLHVEDFGYLCFVYPTVAVWCFDRLVRIIRLLTFGFPTADIELLDDGNLLKMIIPKPKHWKAIPGGHVFVHFMKLSCFWQSHPFTYVESTNGHSIILYCKIKGGITHSLCRMLASTPGRTGRIAVGIEGPYGESTPARYADTAVFIAGGIGIPGIYSEIMDIARNVSKESRKSLKLIWIVREYKGLLWFKNKLEDLKDTGIETTIYLTKAEANDTTSSKIEKEDEEDEEESITSDLEHIIFKEYKPSIEDIVVEEINESNGSTAFVVCGNIADDVRYSVCQNIDKKRVDFYEQVQVWC</sequence>
<feature type="transmembrane region" description="Helical" evidence="13">
    <location>
        <begin position="154"/>
        <end position="176"/>
    </location>
</feature>
<dbReference type="PANTHER" id="PTHR32361:SF9">
    <property type="entry name" value="FERRIC REDUCTASE TRANSMEMBRANE COMPONENT 3-RELATED"/>
    <property type="match status" value="1"/>
</dbReference>
<dbReference type="Pfam" id="PF08022">
    <property type="entry name" value="FAD_binding_8"/>
    <property type="match status" value="1"/>
</dbReference>
<keyword evidence="12" id="KW-0325">Glycoprotein</keyword>
<keyword evidence="5 13" id="KW-0812">Transmembrane</keyword>
<dbReference type="InterPro" id="IPR013130">
    <property type="entry name" value="Fe3_Rdtase_TM_dom"/>
</dbReference>
<comment type="caution">
    <text evidence="16">The sequence shown here is derived from an EMBL/GenBank/DDBJ whole genome shotgun (WGS) entry which is preliminary data.</text>
</comment>
<keyword evidence="4" id="KW-0285">Flavoprotein</keyword>
<feature type="signal peptide" evidence="14">
    <location>
        <begin position="1"/>
        <end position="16"/>
    </location>
</feature>
<dbReference type="SFLD" id="SFLDS00052">
    <property type="entry name" value="Ferric_Reductase_Domain"/>
    <property type="match status" value="1"/>
</dbReference>
<evidence type="ECO:0000256" key="7">
    <source>
        <dbReference type="ARBA" id="ARBA00022982"/>
    </source>
</evidence>
<evidence type="ECO:0000313" key="17">
    <source>
        <dbReference type="Proteomes" id="UP000011777"/>
    </source>
</evidence>
<dbReference type="HOGENOM" id="CLU_010365_4_0_1"/>
<comment type="subcellular location">
    <subcellularLocation>
        <location evidence="1">Membrane</location>
        <topology evidence="1">Multi-pass membrane protein</topology>
    </subcellularLocation>
</comment>
<dbReference type="OMA" id="QIMVEAH"/>
<feature type="domain" description="FAD-binding FR-type" evidence="15">
    <location>
        <begin position="404"/>
        <end position="523"/>
    </location>
</feature>
<reference evidence="16 17" key="1">
    <citation type="submission" date="2013-02" db="EMBL/GenBank/DDBJ databases">
        <title>Genome sequence of Candida maltosa Xu316, a potential industrial strain for xylitol and ethanol production.</title>
        <authorList>
            <person name="Yu J."/>
            <person name="Wang Q."/>
            <person name="Geng X."/>
            <person name="Bao W."/>
            <person name="He P."/>
            <person name="Cai J."/>
        </authorList>
    </citation>
    <scope>NUCLEOTIDE SEQUENCE [LARGE SCALE GENOMIC DNA]</scope>
    <source>
        <strain evidence="17">Xu316</strain>
    </source>
</reference>
<dbReference type="eggNOG" id="KOG0039">
    <property type="taxonomic scope" value="Eukaryota"/>
</dbReference>
<evidence type="ECO:0000256" key="3">
    <source>
        <dbReference type="ARBA" id="ARBA00022448"/>
    </source>
</evidence>
<organism evidence="16 17">
    <name type="scientific">Candida maltosa (strain Xu316)</name>
    <name type="common">Yeast</name>
    <dbReference type="NCBI Taxonomy" id="1245528"/>
    <lineage>
        <taxon>Eukaryota</taxon>
        <taxon>Fungi</taxon>
        <taxon>Dikarya</taxon>
        <taxon>Ascomycota</taxon>
        <taxon>Saccharomycotina</taxon>
        <taxon>Pichiomycetes</taxon>
        <taxon>Debaryomycetaceae</taxon>
        <taxon>Candida/Lodderomyces clade</taxon>
        <taxon>Candida</taxon>
    </lineage>
</organism>
<dbReference type="InterPro" id="IPR013121">
    <property type="entry name" value="Fe_red_NAD-bd_6"/>
</dbReference>
<feature type="transmembrane region" description="Helical" evidence="13">
    <location>
        <begin position="270"/>
        <end position="288"/>
    </location>
</feature>
<evidence type="ECO:0000256" key="13">
    <source>
        <dbReference type="SAM" id="Phobius"/>
    </source>
</evidence>
<dbReference type="InterPro" id="IPR051410">
    <property type="entry name" value="Ferric/Cupric_Reductase"/>
</dbReference>
<evidence type="ECO:0000256" key="12">
    <source>
        <dbReference type="ARBA" id="ARBA00023180"/>
    </source>
</evidence>
<evidence type="ECO:0000256" key="9">
    <source>
        <dbReference type="ARBA" id="ARBA00023002"/>
    </source>
</evidence>
<evidence type="ECO:0000256" key="11">
    <source>
        <dbReference type="ARBA" id="ARBA00023136"/>
    </source>
</evidence>
<dbReference type="GO" id="GO:0005886">
    <property type="term" value="C:plasma membrane"/>
    <property type="evidence" value="ECO:0007669"/>
    <property type="project" value="TreeGrafter"/>
</dbReference>
<evidence type="ECO:0000256" key="1">
    <source>
        <dbReference type="ARBA" id="ARBA00004141"/>
    </source>
</evidence>
<name>M3J7W1_CANMX</name>
<feature type="transmembrane region" description="Helical" evidence="13">
    <location>
        <begin position="341"/>
        <end position="363"/>
    </location>
</feature>
<evidence type="ECO:0000256" key="8">
    <source>
        <dbReference type="ARBA" id="ARBA00022989"/>
    </source>
</evidence>
<keyword evidence="6" id="KW-0274">FAD</keyword>
<keyword evidence="3" id="KW-0813">Transport</keyword>
<keyword evidence="17" id="KW-1185">Reference proteome</keyword>
<evidence type="ECO:0000256" key="6">
    <source>
        <dbReference type="ARBA" id="ARBA00022827"/>
    </source>
</evidence>
<dbReference type="AlphaFoldDB" id="M3J7W1"/>
<dbReference type="Pfam" id="PF01794">
    <property type="entry name" value="Ferric_reduct"/>
    <property type="match status" value="1"/>
</dbReference>
<dbReference type="SFLD" id="SFLDG01168">
    <property type="entry name" value="Ferric_reductase_subgroup_(FRE"/>
    <property type="match status" value="1"/>
</dbReference>
<proteinExistence type="inferred from homology"/>
<feature type="chain" id="PRO_5004035295" description="FAD-binding FR-type domain-containing protein" evidence="14">
    <location>
        <begin position="17"/>
        <end position="684"/>
    </location>
</feature>
<dbReference type="GO" id="GO:0015677">
    <property type="term" value="P:copper ion import"/>
    <property type="evidence" value="ECO:0007669"/>
    <property type="project" value="TreeGrafter"/>
</dbReference>
<gene>
    <name evidence="16" type="ORF">G210_1335</name>
</gene>
<evidence type="ECO:0000256" key="2">
    <source>
        <dbReference type="ARBA" id="ARBA00006278"/>
    </source>
</evidence>
<dbReference type="Pfam" id="PF08030">
    <property type="entry name" value="NAD_binding_6"/>
    <property type="match status" value="1"/>
</dbReference>
<evidence type="ECO:0000256" key="4">
    <source>
        <dbReference type="ARBA" id="ARBA00022630"/>
    </source>
</evidence>
<keyword evidence="7" id="KW-0249">Electron transport</keyword>
<evidence type="ECO:0000313" key="16">
    <source>
        <dbReference type="EMBL" id="EMG48153.1"/>
    </source>
</evidence>
<feature type="transmembrane region" description="Helical" evidence="13">
    <location>
        <begin position="370"/>
        <end position="387"/>
    </location>
</feature>
<comment type="similarity">
    <text evidence="2">Belongs to the ferric reductase (FRE) family.</text>
</comment>
<protein>
    <recommendedName>
        <fullName evidence="15">FAD-binding FR-type domain-containing protein</fullName>
    </recommendedName>
</protein>
<feature type="transmembrane region" description="Helical" evidence="13">
    <location>
        <begin position="230"/>
        <end position="250"/>
    </location>
</feature>
<dbReference type="InterPro" id="IPR017927">
    <property type="entry name" value="FAD-bd_FR_type"/>
</dbReference>
<dbReference type="GO" id="GO:0006879">
    <property type="term" value="P:intracellular iron ion homeostasis"/>
    <property type="evidence" value="ECO:0007669"/>
    <property type="project" value="TreeGrafter"/>
</dbReference>
<keyword evidence="10" id="KW-0406">Ion transport</keyword>
<feature type="transmembrane region" description="Helical" evidence="13">
    <location>
        <begin position="309"/>
        <end position="329"/>
    </location>
</feature>